<evidence type="ECO:0000313" key="3">
    <source>
        <dbReference type="Proteomes" id="UP001497480"/>
    </source>
</evidence>
<sequence>MRILGERPNGGQDNACARARKWIQDHGGVTRIPSWGKIWLSEDLYYPHPLLQDMIWDSLYILTEPLLTRWPFNKLVRERALQITMNHIHYEDENSRYITNGFVEKKME</sequence>
<dbReference type="PANTHER" id="PTHR11764">
    <property type="entry name" value="TERPENE CYCLASE/MUTASE FAMILY MEMBER"/>
    <property type="match status" value="1"/>
</dbReference>
<evidence type="ECO:0000256" key="1">
    <source>
        <dbReference type="ARBA" id="ARBA00023235"/>
    </source>
</evidence>
<dbReference type="InterPro" id="IPR008930">
    <property type="entry name" value="Terpenoid_cyclase/PrenylTrfase"/>
</dbReference>
<protein>
    <recommendedName>
        <fullName evidence="4">Beta-amyrin synthase</fullName>
    </recommendedName>
</protein>
<dbReference type="GO" id="GO:0005811">
    <property type="term" value="C:lipid droplet"/>
    <property type="evidence" value="ECO:0007669"/>
    <property type="project" value="InterPro"/>
</dbReference>
<dbReference type="EMBL" id="CAXHTB010000019">
    <property type="protein sequence ID" value="CAL0326203.1"/>
    <property type="molecule type" value="Genomic_DNA"/>
</dbReference>
<dbReference type="PANTHER" id="PTHR11764:SF58">
    <property type="entry name" value="BETA-AMYRIN SYNTHASE-RELATED"/>
    <property type="match status" value="1"/>
</dbReference>
<gene>
    <name evidence="2" type="ORF">LLUT_LOCUS27263</name>
</gene>
<keyword evidence="1" id="KW-0413">Isomerase</keyword>
<name>A0AAV1XZ67_LUPLU</name>
<dbReference type="InterPro" id="IPR018333">
    <property type="entry name" value="Squalene_cyclase"/>
</dbReference>
<reference evidence="2 3" key="1">
    <citation type="submission" date="2024-03" db="EMBL/GenBank/DDBJ databases">
        <authorList>
            <person name="Martinez-Hernandez J."/>
        </authorList>
    </citation>
    <scope>NUCLEOTIDE SEQUENCE [LARGE SCALE GENOMIC DNA]</scope>
</reference>
<dbReference type="Proteomes" id="UP001497480">
    <property type="component" value="Unassembled WGS sequence"/>
</dbReference>
<dbReference type="GO" id="GO:0016104">
    <property type="term" value="P:triterpenoid biosynthetic process"/>
    <property type="evidence" value="ECO:0007669"/>
    <property type="project" value="InterPro"/>
</dbReference>
<dbReference type="Gene3D" id="1.50.10.20">
    <property type="match status" value="2"/>
</dbReference>
<dbReference type="AlphaFoldDB" id="A0AAV1XZ67"/>
<dbReference type="SUPFAM" id="SSF48239">
    <property type="entry name" value="Terpenoid cyclases/Protein prenyltransferases"/>
    <property type="match status" value="1"/>
</dbReference>
<dbReference type="GO" id="GO:0042300">
    <property type="term" value="F:beta-amyrin synthase activity"/>
    <property type="evidence" value="ECO:0007669"/>
    <property type="project" value="TreeGrafter"/>
</dbReference>
<accession>A0AAV1XZ67</accession>
<keyword evidence="3" id="KW-1185">Reference proteome</keyword>
<evidence type="ECO:0008006" key="4">
    <source>
        <dbReference type="Google" id="ProtNLM"/>
    </source>
</evidence>
<evidence type="ECO:0000313" key="2">
    <source>
        <dbReference type="EMBL" id="CAL0326203.1"/>
    </source>
</evidence>
<organism evidence="2 3">
    <name type="scientific">Lupinus luteus</name>
    <name type="common">European yellow lupine</name>
    <dbReference type="NCBI Taxonomy" id="3873"/>
    <lineage>
        <taxon>Eukaryota</taxon>
        <taxon>Viridiplantae</taxon>
        <taxon>Streptophyta</taxon>
        <taxon>Embryophyta</taxon>
        <taxon>Tracheophyta</taxon>
        <taxon>Spermatophyta</taxon>
        <taxon>Magnoliopsida</taxon>
        <taxon>eudicotyledons</taxon>
        <taxon>Gunneridae</taxon>
        <taxon>Pentapetalae</taxon>
        <taxon>rosids</taxon>
        <taxon>fabids</taxon>
        <taxon>Fabales</taxon>
        <taxon>Fabaceae</taxon>
        <taxon>Papilionoideae</taxon>
        <taxon>50 kb inversion clade</taxon>
        <taxon>genistoids sensu lato</taxon>
        <taxon>core genistoids</taxon>
        <taxon>Genisteae</taxon>
        <taxon>Lupinus</taxon>
    </lineage>
</organism>
<proteinExistence type="predicted"/>
<comment type="caution">
    <text evidence="2">The sequence shown here is derived from an EMBL/GenBank/DDBJ whole genome shotgun (WGS) entry which is preliminary data.</text>
</comment>